<reference evidence="2" key="1">
    <citation type="submission" date="2014-09" db="EMBL/GenBank/DDBJ databases">
        <authorList>
            <person name="Magalhaes I.L.F."/>
            <person name="Oliveira U."/>
            <person name="Santos F.R."/>
            <person name="Vidigal T.H.D.A."/>
            <person name="Brescovit A.D."/>
            <person name="Santos A.J."/>
        </authorList>
    </citation>
    <scope>NUCLEOTIDE SEQUENCE</scope>
    <source>
        <tissue evidence="2">Shoot tissue taken approximately 20 cm above the soil surface</tissue>
    </source>
</reference>
<accession>A0A0A8Z366</accession>
<organism evidence="2">
    <name type="scientific">Arundo donax</name>
    <name type="common">Giant reed</name>
    <name type="synonym">Donax arundinaceus</name>
    <dbReference type="NCBI Taxonomy" id="35708"/>
    <lineage>
        <taxon>Eukaryota</taxon>
        <taxon>Viridiplantae</taxon>
        <taxon>Streptophyta</taxon>
        <taxon>Embryophyta</taxon>
        <taxon>Tracheophyta</taxon>
        <taxon>Spermatophyta</taxon>
        <taxon>Magnoliopsida</taxon>
        <taxon>Liliopsida</taxon>
        <taxon>Poales</taxon>
        <taxon>Poaceae</taxon>
        <taxon>PACMAD clade</taxon>
        <taxon>Arundinoideae</taxon>
        <taxon>Arundineae</taxon>
        <taxon>Arundo</taxon>
    </lineage>
</organism>
<dbReference type="AlphaFoldDB" id="A0A0A8Z366"/>
<evidence type="ECO:0000256" key="1">
    <source>
        <dbReference type="SAM" id="MobiDB-lite"/>
    </source>
</evidence>
<sequence>MVVPSNHLSPWPVSKRQSQAAAAAPPTLFARWQGGHAGGGAQW</sequence>
<name>A0A0A8Z366_ARUDO</name>
<dbReference type="EMBL" id="GBRH01268593">
    <property type="protein sequence ID" value="JAD29302.1"/>
    <property type="molecule type" value="Transcribed_RNA"/>
</dbReference>
<reference evidence="2" key="2">
    <citation type="journal article" date="2015" name="Data Brief">
        <title>Shoot transcriptome of the giant reed, Arundo donax.</title>
        <authorList>
            <person name="Barrero R.A."/>
            <person name="Guerrero F.D."/>
            <person name="Moolhuijzen P."/>
            <person name="Goolsby J.A."/>
            <person name="Tidwell J."/>
            <person name="Bellgard S.E."/>
            <person name="Bellgard M.I."/>
        </authorList>
    </citation>
    <scope>NUCLEOTIDE SEQUENCE</scope>
    <source>
        <tissue evidence="2">Shoot tissue taken approximately 20 cm above the soil surface</tissue>
    </source>
</reference>
<feature type="region of interest" description="Disordered" evidence="1">
    <location>
        <begin position="1"/>
        <end position="24"/>
    </location>
</feature>
<proteinExistence type="predicted"/>
<protein>
    <submittedName>
        <fullName evidence="2">Uncharacterized protein</fullName>
    </submittedName>
</protein>
<evidence type="ECO:0000313" key="2">
    <source>
        <dbReference type="EMBL" id="JAD29302.1"/>
    </source>
</evidence>